<dbReference type="AlphaFoldDB" id="A0A059AR70"/>
<keyword evidence="2" id="KW-1133">Transmembrane helix</keyword>
<dbReference type="EMBL" id="KK198761">
    <property type="protein sequence ID" value="KCW56196.1"/>
    <property type="molecule type" value="Genomic_DNA"/>
</dbReference>
<feature type="region of interest" description="Disordered" evidence="1">
    <location>
        <begin position="142"/>
        <end position="173"/>
    </location>
</feature>
<dbReference type="PANTHER" id="PTHR46741">
    <property type="entry name" value="OS09G0413600 PROTEIN"/>
    <property type="match status" value="1"/>
</dbReference>
<dbReference type="eggNOG" id="ENOG502QTCK">
    <property type="taxonomic scope" value="Eukaryota"/>
</dbReference>
<feature type="region of interest" description="Disordered" evidence="1">
    <location>
        <begin position="299"/>
        <end position="368"/>
    </location>
</feature>
<feature type="compositionally biased region" description="Acidic residues" evidence="1">
    <location>
        <begin position="313"/>
        <end position="324"/>
    </location>
</feature>
<keyword evidence="2" id="KW-0812">Transmembrane</keyword>
<evidence type="ECO:0000256" key="1">
    <source>
        <dbReference type="SAM" id="MobiDB-lite"/>
    </source>
</evidence>
<dbReference type="Pfam" id="PF07891">
    <property type="entry name" value="DUF1666"/>
    <property type="match status" value="1"/>
</dbReference>
<dbReference type="OrthoDB" id="772197at2759"/>
<evidence type="ECO:0000256" key="2">
    <source>
        <dbReference type="SAM" id="Phobius"/>
    </source>
</evidence>
<dbReference type="STRING" id="71139.A0A059AR70"/>
<dbReference type="FunCoup" id="A0A059AR70">
    <property type="interactions" value="152"/>
</dbReference>
<feature type="transmembrane region" description="Helical" evidence="2">
    <location>
        <begin position="29"/>
        <end position="51"/>
    </location>
</feature>
<dbReference type="InParanoid" id="A0A059AR70"/>
<evidence type="ECO:0000313" key="3">
    <source>
        <dbReference type="EMBL" id="KCW56196.1"/>
    </source>
</evidence>
<sequence length="757" mass="87806">MGSPRRVLLNNPFDLVRMGHRNGGVYRNLVLFAGSFWVYFTSLFGTLFWVVNRFLRHKERGIPHEELNENPDPGGSIAAATHVPEDNGPISSGTEEAADDVAECEGSSLDKITQESPPKFLSFKFRTFEEFAKDGASGANSTFRGKNLPYESLSEENLREETEDLSSPVEDSSIDSGIDPFSDKFNCAFEFSSRKGAIKEIEEPEFVHEEKSDLAQENFNTENRAWIKEGFYSQEEVLKELKSNLIDDKDAYEKFQFLLDRDLLFSDTDSDSMSSSHDFSVMSRLLDSNSDDFFSERDLDEVREHQDGNVADSDADDEDEEELEHSEKRPHDKDCESPKLEELEGKEGAEDKSYDKPGSADHSELDGEGSNCDLLWEHQDLIEQLRMELKKVRATGLPTILEDCESPKITDDLKPWKIDDKFQREEKMGELHKIYRSYRERMRKFDILNYQKMYALGFLRSKDPLKSLSRHNSTGPAIASLLSQSFKLCKEKKSENDPTMKFVRELHSDLEIVYVGQLCLSWEFLHWQYVRALELWDSDQYNVRRYNEVAGEFQQLQVLMQRFLENEQFEGPRVQYYVKTRCLQRNLLQVPVMREDSLKNKRMARLKGKGDYAINSDELIEILEESIRIFWRFIRADKDSSAAAQKIRKKSQLELQNPADLELLTQVQAMLQKKEKKLKELLRGGNCVLRKFQKHQEETSDQVLCFFSQVDMKLVRRVLNMSRLTSDQLTWCSSKLSKIVFVHRKLHIEPSFSLFPC</sequence>
<gene>
    <name evidence="3" type="ORF">EUGRSUZ_I01941</name>
</gene>
<organism evidence="3">
    <name type="scientific">Eucalyptus grandis</name>
    <name type="common">Flooded gum</name>
    <dbReference type="NCBI Taxonomy" id="71139"/>
    <lineage>
        <taxon>Eukaryota</taxon>
        <taxon>Viridiplantae</taxon>
        <taxon>Streptophyta</taxon>
        <taxon>Embryophyta</taxon>
        <taxon>Tracheophyta</taxon>
        <taxon>Spermatophyta</taxon>
        <taxon>Magnoliopsida</taxon>
        <taxon>eudicotyledons</taxon>
        <taxon>Gunneridae</taxon>
        <taxon>Pentapetalae</taxon>
        <taxon>rosids</taxon>
        <taxon>malvids</taxon>
        <taxon>Myrtales</taxon>
        <taxon>Myrtaceae</taxon>
        <taxon>Myrtoideae</taxon>
        <taxon>Eucalypteae</taxon>
        <taxon>Eucalyptus</taxon>
    </lineage>
</organism>
<dbReference type="Gramene" id="KCW56196">
    <property type="protein sequence ID" value="KCW56196"/>
    <property type="gene ID" value="EUGRSUZ_I01941"/>
</dbReference>
<dbReference type="InterPro" id="IPR012870">
    <property type="entry name" value="DUF1666"/>
</dbReference>
<keyword evidence="2" id="KW-0472">Membrane</keyword>
<dbReference type="PANTHER" id="PTHR46741:SF2">
    <property type="entry name" value="RIBOSOMAL PROTEIN L34AE"/>
    <property type="match status" value="1"/>
</dbReference>
<accession>A0A059AR70</accession>
<reference evidence="3" key="1">
    <citation type="submission" date="2013-07" db="EMBL/GenBank/DDBJ databases">
        <title>The genome of Eucalyptus grandis.</title>
        <authorList>
            <person name="Schmutz J."/>
            <person name="Hayes R."/>
            <person name="Myburg A."/>
            <person name="Tuskan G."/>
            <person name="Grattapaglia D."/>
            <person name="Rokhsar D.S."/>
        </authorList>
    </citation>
    <scope>NUCLEOTIDE SEQUENCE</scope>
    <source>
        <tissue evidence="3">Leaf extractions</tissue>
    </source>
</reference>
<protein>
    <recommendedName>
        <fullName evidence="4">Ribosomal protein L34Ae</fullName>
    </recommendedName>
</protein>
<feature type="compositionally biased region" description="Basic and acidic residues" evidence="1">
    <location>
        <begin position="325"/>
        <end position="365"/>
    </location>
</feature>
<proteinExistence type="predicted"/>
<dbReference type="OMA" id="MVERKIY"/>
<name>A0A059AR70_EUCGR</name>
<evidence type="ECO:0008006" key="4">
    <source>
        <dbReference type="Google" id="ProtNLM"/>
    </source>
</evidence>
<dbReference type="KEGG" id="egr:104419361"/>